<evidence type="ECO:0000313" key="2">
    <source>
        <dbReference type="EMBL" id="PVH29992.1"/>
    </source>
</evidence>
<dbReference type="PANTHER" id="PTHR45655">
    <property type="entry name" value="GUANYLATE CYCLASE SOLUBLE SUBUNIT BETA-2"/>
    <property type="match status" value="1"/>
</dbReference>
<dbReference type="InterPro" id="IPR024096">
    <property type="entry name" value="NO_sig/Golgi_transp_ligand-bd"/>
</dbReference>
<reference evidence="2 3" key="1">
    <citation type="submission" date="2018-04" db="EMBL/GenBank/DDBJ databases">
        <title>Pararhodobacter oceanense sp. nov., isolated from marine intertidal sediment.</title>
        <authorList>
            <person name="Wang X.-L."/>
            <person name="Du Z.-J."/>
        </authorList>
    </citation>
    <scope>NUCLEOTIDE SEQUENCE [LARGE SCALE GENOMIC DNA]</scope>
    <source>
        <strain evidence="2 3">AM505</strain>
    </source>
</reference>
<sequence length="201" mass="21901">MHGLINKSLQTFLTESFGAAVWREIARDSGVAQSLGPDGFEAMQVYDDQLTYAVLASAVSILQRPLDCLLEDLGTFLISNERLEPLRRLLRFGGVSFTDFLYSLDDLQGRSKLAVPDLDLPELWVDEDGAGQFTLTCRNCPQGFGHVMVGILRALADDYGALAVLDHLGNGGGMSDEVITIKVHDPAFHAGRRFDLAVGAM</sequence>
<protein>
    <submittedName>
        <fullName evidence="2">Heme NO-binding protein</fullName>
    </submittedName>
</protein>
<dbReference type="AlphaFoldDB" id="A0A2T8HXA2"/>
<proteinExistence type="predicted"/>
<dbReference type="Pfam" id="PF07700">
    <property type="entry name" value="HNOB"/>
    <property type="match status" value="1"/>
</dbReference>
<dbReference type="EMBL" id="QDKM01000002">
    <property type="protein sequence ID" value="PVH29992.1"/>
    <property type="molecule type" value="Genomic_DNA"/>
</dbReference>
<organism evidence="2 3">
    <name type="scientific">Pararhodobacter oceanensis</name>
    <dbReference type="NCBI Taxonomy" id="2172121"/>
    <lineage>
        <taxon>Bacteria</taxon>
        <taxon>Pseudomonadati</taxon>
        <taxon>Pseudomonadota</taxon>
        <taxon>Alphaproteobacteria</taxon>
        <taxon>Rhodobacterales</taxon>
        <taxon>Paracoccaceae</taxon>
        <taxon>Pararhodobacter</taxon>
    </lineage>
</organism>
<dbReference type="Gene3D" id="3.90.1520.10">
    <property type="entry name" value="H-NOX domain"/>
    <property type="match status" value="1"/>
</dbReference>
<name>A0A2T8HXA2_9RHOB</name>
<dbReference type="InterPro" id="IPR011644">
    <property type="entry name" value="Heme_NO-bd"/>
</dbReference>
<comment type="caution">
    <text evidence="2">The sequence shown here is derived from an EMBL/GenBank/DDBJ whole genome shotgun (WGS) entry which is preliminary data.</text>
</comment>
<keyword evidence="3" id="KW-1185">Reference proteome</keyword>
<dbReference type="PANTHER" id="PTHR45655:SF13">
    <property type="entry name" value="SOLUBLE GUANYLATE CYCLASE GCY-32-RELATED"/>
    <property type="match status" value="1"/>
</dbReference>
<feature type="domain" description="Heme NO-binding" evidence="1">
    <location>
        <begin position="2"/>
        <end position="159"/>
    </location>
</feature>
<evidence type="ECO:0000259" key="1">
    <source>
        <dbReference type="Pfam" id="PF07700"/>
    </source>
</evidence>
<dbReference type="GO" id="GO:0020037">
    <property type="term" value="F:heme binding"/>
    <property type="evidence" value="ECO:0007669"/>
    <property type="project" value="InterPro"/>
</dbReference>
<dbReference type="Proteomes" id="UP000245911">
    <property type="component" value="Unassembled WGS sequence"/>
</dbReference>
<accession>A0A2T8HXA2</accession>
<dbReference type="OrthoDB" id="981203at2"/>
<gene>
    <name evidence="2" type="ORF">DDE20_06410</name>
</gene>
<dbReference type="InterPro" id="IPR038158">
    <property type="entry name" value="H-NOX_domain_sf"/>
</dbReference>
<evidence type="ECO:0000313" key="3">
    <source>
        <dbReference type="Proteomes" id="UP000245911"/>
    </source>
</evidence>
<dbReference type="SUPFAM" id="SSF111126">
    <property type="entry name" value="Ligand-binding domain in the NO signalling and Golgi transport"/>
    <property type="match status" value="1"/>
</dbReference>